<name>A0A820NRW1_9BILA</name>
<proteinExistence type="predicted"/>
<reference evidence="2" key="1">
    <citation type="submission" date="2021-02" db="EMBL/GenBank/DDBJ databases">
        <authorList>
            <person name="Nowell W R."/>
        </authorList>
    </citation>
    <scope>NUCLEOTIDE SEQUENCE</scope>
</reference>
<gene>
    <name evidence="2" type="ORF">OKA104_LOCUS50976</name>
</gene>
<evidence type="ECO:0000313" key="3">
    <source>
        <dbReference type="Proteomes" id="UP000663881"/>
    </source>
</evidence>
<protein>
    <submittedName>
        <fullName evidence="2">Uncharacterized protein</fullName>
    </submittedName>
</protein>
<dbReference type="AlphaFoldDB" id="A0A820NRW1"/>
<feature type="region of interest" description="Disordered" evidence="1">
    <location>
        <begin position="1"/>
        <end position="29"/>
    </location>
</feature>
<dbReference type="Proteomes" id="UP000663881">
    <property type="component" value="Unassembled WGS sequence"/>
</dbReference>
<evidence type="ECO:0000313" key="2">
    <source>
        <dbReference type="EMBL" id="CAF4392890.1"/>
    </source>
</evidence>
<accession>A0A820NRW1</accession>
<comment type="caution">
    <text evidence="2">The sequence shown here is derived from an EMBL/GenBank/DDBJ whole genome shotgun (WGS) entry which is preliminary data.</text>
</comment>
<evidence type="ECO:0000256" key="1">
    <source>
        <dbReference type="SAM" id="MobiDB-lite"/>
    </source>
</evidence>
<organism evidence="2 3">
    <name type="scientific">Adineta steineri</name>
    <dbReference type="NCBI Taxonomy" id="433720"/>
    <lineage>
        <taxon>Eukaryota</taxon>
        <taxon>Metazoa</taxon>
        <taxon>Spiralia</taxon>
        <taxon>Gnathifera</taxon>
        <taxon>Rotifera</taxon>
        <taxon>Eurotatoria</taxon>
        <taxon>Bdelloidea</taxon>
        <taxon>Adinetida</taxon>
        <taxon>Adinetidae</taxon>
        <taxon>Adineta</taxon>
    </lineage>
</organism>
<sequence length="100" mass="10855">PEAKEGGSGPPEPPENNTSGATPTSPRPNFKFIATMAANRPWLATNAIAVPGAQHPLLKHPEKLLPKFDPNNDITPQDHIKQFRLSLRLLDAKHQHGSLA</sequence>
<feature type="non-terminal residue" evidence="2">
    <location>
        <position position="1"/>
    </location>
</feature>
<dbReference type="EMBL" id="CAJOAY010026716">
    <property type="protein sequence ID" value="CAF4392890.1"/>
    <property type="molecule type" value="Genomic_DNA"/>
</dbReference>